<protein>
    <submittedName>
        <fullName evidence="1">Uncharacterized protein</fullName>
    </submittedName>
</protein>
<proteinExistence type="predicted"/>
<evidence type="ECO:0000313" key="2">
    <source>
        <dbReference type="Proteomes" id="UP000193834"/>
    </source>
</evidence>
<dbReference type="AlphaFoldDB" id="A0A1X7KV33"/>
<gene>
    <name evidence="1" type="ORF">SAMN06295960_2745</name>
</gene>
<accession>A0A1X7KV33</accession>
<sequence>MCAGCLPIHVRTNKNVCYEAVSACDEQKVNIFPFEIFCERTHVFHMVADNKA</sequence>
<dbReference type="Proteomes" id="UP000193834">
    <property type="component" value="Unassembled WGS sequence"/>
</dbReference>
<reference evidence="1 2" key="1">
    <citation type="submission" date="2017-04" db="EMBL/GenBank/DDBJ databases">
        <authorList>
            <person name="Afonso C.L."/>
            <person name="Miller P.J."/>
            <person name="Scott M.A."/>
            <person name="Spackman E."/>
            <person name="Goraichik I."/>
            <person name="Dimitrov K.M."/>
            <person name="Suarez D.L."/>
            <person name="Swayne D.E."/>
        </authorList>
    </citation>
    <scope>NUCLEOTIDE SEQUENCE [LARGE SCALE GENOMIC DNA]</scope>
    <source>
        <strain evidence="1 2">11</strain>
    </source>
</reference>
<name>A0A1X7KV33_9BACL</name>
<keyword evidence="2" id="KW-1185">Reference proteome</keyword>
<dbReference type="EMBL" id="FXAZ01000003">
    <property type="protein sequence ID" value="SMG45397.1"/>
    <property type="molecule type" value="Genomic_DNA"/>
</dbReference>
<evidence type="ECO:0000313" key="1">
    <source>
        <dbReference type="EMBL" id="SMG45397.1"/>
    </source>
</evidence>
<organism evidence="1 2">
    <name type="scientific">Paenibacillus aquistagni</name>
    <dbReference type="NCBI Taxonomy" id="1852522"/>
    <lineage>
        <taxon>Bacteria</taxon>
        <taxon>Bacillati</taxon>
        <taxon>Bacillota</taxon>
        <taxon>Bacilli</taxon>
        <taxon>Bacillales</taxon>
        <taxon>Paenibacillaceae</taxon>
        <taxon>Paenibacillus</taxon>
    </lineage>
</organism>